<evidence type="ECO:0000256" key="4">
    <source>
        <dbReference type="PROSITE-ProRule" id="PRU00335"/>
    </source>
</evidence>
<protein>
    <submittedName>
        <fullName evidence="6">TetR family transcriptional regulator</fullName>
    </submittedName>
</protein>
<keyword evidence="2 4" id="KW-0238">DNA-binding</keyword>
<feature type="DNA-binding region" description="H-T-H motif" evidence="4">
    <location>
        <begin position="32"/>
        <end position="51"/>
    </location>
</feature>
<reference evidence="6 7" key="1">
    <citation type="submission" date="2015-10" db="EMBL/GenBank/DDBJ databases">
        <authorList>
            <person name="Gilbert D.G."/>
        </authorList>
    </citation>
    <scope>NUCLEOTIDE SEQUENCE [LARGE SCALE GENOMIC DNA]</scope>
    <source>
        <strain evidence="6 7">NRRL B-16712</strain>
    </source>
</reference>
<keyword evidence="3" id="KW-0804">Transcription</keyword>
<dbReference type="OrthoDB" id="5185169at2"/>
<gene>
    <name evidence="6" type="ORF">ADL15_05655</name>
</gene>
<dbReference type="GO" id="GO:0000976">
    <property type="term" value="F:transcription cis-regulatory region binding"/>
    <property type="evidence" value="ECO:0007669"/>
    <property type="project" value="TreeGrafter"/>
</dbReference>
<dbReference type="PROSITE" id="PS50977">
    <property type="entry name" value="HTH_TETR_2"/>
    <property type="match status" value="1"/>
</dbReference>
<dbReference type="GO" id="GO:0003700">
    <property type="term" value="F:DNA-binding transcription factor activity"/>
    <property type="evidence" value="ECO:0007669"/>
    <property type="project" value="TreeGrafter"/>
</dbReference>
<evidence type="ECO:0000256" key="3">
    <source>
        <dbReference type="ARBA" id="ARBA00023163"/>
    </source>
</evidence>
<dbReference type="InterPro" id="IPR009057">
    <property type="entry name" value="Homeodomain-like_sf"/>
</dbReference>
<dbReference type="PANTHER" id="PTHR30055">
    <property type="entry name" value="HTH-TYPE TRANSCRIPTIONAL REGULATOR RUTR"/>
    <property type="match status" value="1"/>
</dbReference>
<evidence type="ECO:0000256" key="1">
    <source>
        <dbReference type="ARBA" id="ARBA00023015"/>
    </source>
</evidence>
<dbReference type="AlphaFoldDB" id="A0A0X3V8G9"/>
<accession>A0A0X3V8G9</accession>
<dbReference type="EMBL" id="LLZH01000019">
    <property type="protein sequence ID" value="KUL41103.1"/>
    <property type="molecule type" value="Genomic_DNA"/>
</dbReference>
<name>A0A0X3V8G9_9ACTN</name>
<dbReference type="Gene3D" id="1.10.10.60">
    <property type="entry name" value="Homeodomain-like"/>
    <property type="match status" value="1"/>
</dbReference>
<dbReference type="InterPro" id="IPR001647">
    <property type="entry name" value="HTH_TetR"/>
</dbReference>
<dbReference type="Pfam" id="PF00440">
    <property type="entry name" value="TetR_N"/>
    <property type="match status" value="1"/>
</dbReference>
<dbReference type="SUPFAM" id="SSF46689">
    <property type="entry name" value="Homeodomain-like"/>
    <property type="match status" value="1"/>
</dbReference>
<dbReference type="RefSeq" id="WP_067685537.1">
    <property type="nucleotide sequence ID" value="NZ_LLZH01000019.1"/>
</dbReference>
<dbReference type="Proteomes" id="UP000053244">
    <property type="component" value="Unassembled WGS sequence"/>
</dbReference>
<organism evidence="6 7">
    <name type="scientific">Actinoplanes awajinensis subsp. mycoplanecinus</name>
    <dbReference type="NCBI Taxonomy" id="135947"/>
    <lineage>
        <taxon>Bacteria</taxon>
        <taxon>Bacillati</taxon>
        <taxon>Actinomycetota</taxon>
        <taxon>Actinomycetes</taxon>
        <taxon>Micromonosporales</taxon>
        <taxon>Micromonosporaceae</taxon>
        <taxon>Actinoplanes</taxon>
    </lineage>
</organism>
<evidence type="ECO:0000256" key="2">
    <source>
        <dbReference type="ARBA" id="ARBA00023125"/>
    </source>
</evidence>
<proteinExistence type="predicted"/>
<keyword evidence="1" id="KW-0805">Transcription regulation</keyword>
<evidence type="ECO:0000259" key="5">
    <source>
        <dbReference type="PROSITE" id="PS50977"/>
    </source>
</evidence>
<dbReference type="InterPro" id="IPR023772">
    <property type="entry name" value="DNA-bd_HTH_TetR-type_CS"/>
</dbReference>
<dbReference type="InterPro" id="IPR050109">
    <property type="entry name" value="HTH-type_TetR-like_transc_reg"/>
</dbReference>
<dbReference type="PROSITE" id="PS01081">
    <property type="entry name" value="HTH_TETR_1"/>
    <property type="match status" value="1"/>
</dbReference>
<dbReference type="Gene3D" id="1.10.357.10">
    <property type="entry name" value="Tetracycline Repressor, domain 2"/>
    <property type="match status" value="1"/>
</dbReference>
<evidence type="ECO:0000313" key="7">
    <source>
        <dbReference type="Proteomes" id="UP000053244"/>
    </source>
</evidence>
<evidence type="ECO:0000313" key="6">
    <source>
        <dbReference type="EMBL" id="KUL41103.1"/>
    </source>
</evidence>
<feature type="domain" description="HTH tetR-type" evidence="5">
    <location>
        <begin position="9"/>
        <end position="69"/>
    </location>
</feature>
<dbReference type="PRINTS" id="PR00455">
    <property type="entry name" value="HTHTETR"/>
</dbReference>
<sequence length="210" mass="22610">MGLRELKKQRTFDAVSSIAIAMFLDRGFDQVSVSDIAAAAEISKPTLFRYFAAKEDLVLHRFADHAGEPARVVAARAAGQSPLDALQQHFIAGLLRRDPVTGLNDTPEVLAFHDLVFSTPALATRVHEYQSRDEQSLATALLPTTPTPAVAPVPDPLGARLAAAQILAVQRVLARENWRRLAAGESAETLAPAAIEAANRAFTQLRTGLP</sequence>
<comment type="caution">
    <text evidence="6">The sequence shown here is derived from an EMBL/GenBank/DDBJ whole genome shotgun (WGS) entry which is preliminary data.</text>
</comment>
<dbReference type="PANTHER" id="PTHR30055:SF234">
    <property type="entry name" value="HTH-TYPE TRANSCRIPTIONAL REGULATOR BETI"/>
    <property type="match status" value="1"/>
</dbReference>
<keyword evidence="7" id="KW-1185">Reference proteome</keyword>